<dbReference type="SFLD" id="SFLDG01129">
    <property type="entry name" value="C1.5:_HAD__Beta-PGM__Phosphata"/>
    <property type="match status" value="1"/>
</dbReference>
<keyword evidence="2" id="KW-1185">Reference proteome</keyword>
<protein>
    <submittedName>
        <fullName evidence="1">Putative hydrolase of the HAD superfamily</fullName>
    </submittedName>
</protein>
<dbReference type="OrthoDB" id="9807630at2"/>
<dbReference type="InterPro" id="IPR006439">
    <property type="entry name" value="HAD-SF_hydro_IA"/>
</dbReference>
<dbReference type="PANTHER" id="PTHR12725">
    <property type="entry name" value="HALOACID DEHALOGENASE-LIKE HYDROLASE"/>
    <property type="match status" value="1"/>
</dbReference>
<evidence type="ECO:0000313" key="2">
    <source>
        <dbReference type="Proteomes" id="UP000182360"/>
    </source>
</evidence>
<sequence length="231" mass="25763">MKFSHLLFDMDNTLYPASSDMDKGITRRMLECVADFFHCDMDKAIALRAERIVHYSTTLEWLRAEGMSDIEGFLAHVHPDNEADELLPQPKLRDFLISLNMPMSILTNAPHEHADRVLGKLGVADLFEAVTDIRDANFNGKPYPDAFLAALKKVGASLEDTLFLDDMQKYTDGWVALGGTAILIGDKNGKPLKADARSMIEARKANTSGKEGQTIRMNSIYELPAFLAENK</sequence>
<dbReference type="InterPro" id="IPR036412">
    <property type="entry name" value="HAD-like_sf"/>
</dbReference>
<dbReference type="Gene3D" id="3.40.50.1000">
    <property type="entry name" value="HAD superfamily/HAD-like"/>
    <property type="match status" value="1"/>
</dbReference>
<dbReference type="AlphaFoldDB" id="A0A1H9JF98"/>
<reference evidence="1 2" key="1">
    <citation type="submission" date="2016-10" db="EMBL/GenBank/DDBJ databases">
        <authorList>
            <person name="de Groot N.N."/>
        </authorList>
    </citation>
    <scope>NUCLEOTIDE SEQUENCE [LARGE SCALE GENOMIC DNA]</scope>
    <source>
        <strain evidence="1 2">B25</strain>
    </source>
</reference>
<gene>
    <name evidence="1" type="ORF">SAMN04487977_11257</name>
</gene>
<dbReference type="EMBL" id="FOFU01000012">
    <property type="protein sequence ID" value="SEQ85235.1"/>
    <property type="molecule type" value="Genomic_DNA"/>
</dbReference>
<dbReference type="STRING" id="163.SAMN04487775_101437"/>
<dbReference type="Proteomes" id="UP000182360">
    <property type="component" value="Unassembled WGS sequence"/>
</dbReference>
<keyword evidence="1" id="KW-0378">Hydrolase</keyword>
<name>A0A1H9JF98_9SPIR</name>
<dbReference type="RefSeq" id="WP_074645447.1">
    <property type="nucleotide sequence ID" value="NZ_FOFU01000012.1"/>
</dbReference>
<dbReference type="PANTHER" id="PTHR12725:SF117">
    <property type="entry name" value="HALOACID DEHALOGENASE-LIKE HYDROLASE"/>
    <property type="match status" value="1"/>
</dbReference>
<proteinExistence type="predicted"/>
<dbReference type="GO" id="GO:0016787">
    <property type="term" value="F:hydrolase activity"/>
    <property type="evidence" value="ECO:0007669"/>
    <property type="project" value="UniProtKB-KW"/>
</dbReference>
<dbReference type="InterPro" id="IPR023214">
    <property type="entry name" value="HAD_sf"/>
</dbReference>
<dbReference type="Pfam" id="PF00702">
    <property type="entry name" value="Hydrolase"/>
    <property type="match status" value="1"/>
</dbReference>
<dbReference type="SFLD" id="SFLDS00003">
    <property type="entry name" value="Haloacid_Dehalogenase"/>
    <property type="match status" value="1"/>
</dbReference>
<evidence type="ECO:0000313" key="1">
    <source>
        <dbReference type="EMBL" id="SEQ85235.1"/>
    </source>
</evidence>
<accession>A0A1H9JF98</accession>
<organism evidence="1 2">
    <name type="scientific">Treponema bryantii</name>
    <dbReference type="NCBI Taxonomy" id="163"/>
    <lineage>
        <taxon>Bacteria</taxon>
        <taxon>Pseudomonadati</taxon>
        <taxon>Spirochaetota</taxon>
        <taxon>Spirochaetia</taxon>
        <taxon>Spirochaetales</taxon>
        <taxon>Treponemataceae</taxon>
        <taxon>Treponema</taxon>
    </lineage>
</organism>
<dbReference type="Gene3D" id="1.10.150.450">
    <property type="match status" value="1"/>
</dbReference>
<dbReference type="SUPFAM" id="SSF56784">
    <property type="entry name" value="HAD-like"/>
    <property type="match status" value="1"/>
</dbReference>
<dbReference type="NCBIfam" id="TIGR01509">
    <property type="entry name" value="HAD-SF-IA-v3"/>
    <property type="match status" value="1"/>
</dbReference>